<proteinExistence type="predicted"/>
<dbReference type="InterPro" id="IPR012341">
    <property type="entry name" value="6hp_glycosidase-like_sf"/>
</dbReference>
<accession>A0A6V8H3C4</accession>
<dbReference type="GO" id="GO:0004553">
    <property type="term" value="F:hydrolase activity, hydrolyzing O-glycosyl compounds"/>
    <property type="evidence" value="ECO:0007669"/>
    <property type="project" value="TreeGrafter"/>
</dbReference>
<comment type="caution">
    <text evidence="3">The sequence shown here is derived from an EMBL/GenBank/DDBJ whole genome shotgun (WGS) entry which is preliminary data.</text>
</comment>
<gene>
    <name evidence="3" type="ORF">TCE0_017r04455</name>
</gene>
<dbReference type="AlphaFoldDB" id="A0A6V8H3C4"/>
<sequence>MPSPAPAYKAIEDYGIIGDMHTAALVSKDGSMDFLCWPVFDSPSVFCRLLDKDKGGHFNIHANVAHDGIPLSKQRYLPYTNILETRWIHEQGVLSLTDFFPVSNHKSPQSDRHLSGYCACTEPGGNRWKTGAKHSGIIRRVECSRGSMGVKIEVFPAFNYAQDGHTVRCNLESDDDGNKLQTVYFESPQERLQLDIWVDNRREGQGPPKPIYRLEDRPGHLGQGLVADVEIQEGQAMIFVLHSPEKALPGPTQLASYLSRLESETFQFWTDWSHKCTFRGHYRETVERSLLILKLLTYKPTGAVIAAPTFSLPENIGGSRNWDYRYSWVRDTSFTLYAFLKNGYDEEAEAYITFIFDRVFPPLTQKEYTKEQHRPFLPIMFTIRGDSEIPEFELNHMDGYRGSKPVRIGNAAAFHTQLDIYGELMDSIYMYNNHAKPIQYDQWLGIRRMINYVIQVRDEPDMSIWEVRGKPQHFLYSKMLLWVALDRGVRLADKHSTLPCPDKQQWIRVRDELYDEIMDKGFNKEKEFFCQSYENTEVVDAALMIAPLVLFVEPNDRRFLSTLDKVLEPPEKSGLTSASMVFRYDHEKAQDGISLPLALLPPLFYNPCLRVLPGVGGREGAFIMITFWAIESMFRVLPSSSPIPQSHPYTPYLTTGQASKYTDTLPNGDDIRRKAIASFDNVLSFANHLGIFSEEVAISGEAMGNVPQAFSHLSCISAAMNLPDSRQ</sequence>
<dbReference type="Gene3D" id="1.50.10.10">
    <property type="match status" value="1"/>
</dbReference>
<dbReference type="Proteomes" id="UP000053095">
    <property type="component" value="Unassembled WGS sequence"/>
</dbReference>
<protein>
    <submittedName>
        <fullName evidence="3">Glycosyl hydrolase</fullName>
    </submittedName>
</protein>
<name>A0A6V8H3C4_TALPI</name>
<organism evidence="3 4">
    <name type="scientific">Talaromyces pinophilus</name>
    <name type="common">Penicillium pinophilum</name>
    <dbReference type="NCBI Taxonomy" id="128442"/>
    <lineage>
        <taxon>Eukaryota</taxon>
        <taxon>Fungi</taxon>
        <taxon>Dikarya</taxon>
        <taxon>Ascomycota</taxon>
        <taxon>Pezizomycotina</taxon>
        <taxon>Eurotiomycetes</taxon>
        <taxon>Eurotiomycetidae</taxon>
        <taxon>Eurotiales</taxon>
        <taxon>Trichocomaceae</taxon>
        <taxon>Talaromyces</taxon>
        <taxon>Talaromyces sect. Talaromyces</taxon>
    </lineage>
</organism>
<keyword evidence="3" id="KW-0378">Hydrolase</keyword>
<feature type="domain" description="GH15-like" evidence="1">
    <location>
        <begin position="281"/>
        <end position="719"/>
    </location>
</feature>
<feature type="domain" description="Trehalase-like N-terminal" evidence="2">
    <location>
        <begin position="10"/>
        <end position="106"/>
    </location>
</feature>
<dbReference type="Pfam" id="PF19291">
    <property type="entry name" value="TREH_N"/>
    <property type="match status" value="1"/>
</dbReference>
<dbReference type="InterPro" id="IPR045582">
    <property type="entry name" value="Trehalase-like_N"/>
</dbReference>
<evidence type="ECO:0000313" key="3">
    <source>
        <dbReference type="EMBL" id="GAM35828.1"/>
    </source>
</evidence>
<dbReference type="GO" id="GO:0005975">
    <property type="term" value="P:carbohydrate metabolic process"/>
    <property type="evidence" value="ECO:0007669"/>
    <property type="project" value="InterPro"/>
</dbReference>
<dbReference type="InterPro" id="IPR011613">
    <property type="entry name" value="GH15-like"/>
</dbReference>
<dbReference type="SUPFAM" id="SSF48208">
    <property type="entry name" value="Six-hairpin glycosidases"/>
    <property type="match status" value="1"/>
</dbReference>
<dbReference type="PANTHER" id="PTHR31616:SF0">
    <property type="entry name" value="GLUCAN 1,4-ALPHA-GLUCOSIDASE"/>
    <property type="match status" value="1"/>
</dbReference>
<dbReference type="EMBL" id="DF933813">
    <property type="protein sequence ID" value="GAM35828.1"/>
    <property type="molecule type" value="Genomic_DNA"/>
</dbReference>
<evidence type="ECO:0000313" key="4">
    <source>
        <dbReference type="Proteomes" id="UP000053095"/>
    </source>
</evidence>
<reference evidence="4" key="1">
    <citation type="journal article" date="2015" name="Genome Announc.">
        <title>Draft genome sequence of Talaromyces cellulolyticus strain Y-94, a source of lignocellulosic biomass-degrading enzymes.</title>
        <authorList>
            <person name="Fujii T."/>
            <person name="Koike H."/>
            <person name="Sawayama S."/>
            <person name="Yano S."/>
            <person name="Inoue H."/>
        </authorList>
    </citation>
    <scope>NUCLEOTIDE SEQUENCE [LARGE SCALE GENOMIC DNA]</scope>
    <source>
        <strain evidence="4">Y-94</strain>
    </source>
</reference>
<dbReference type="InterPro" id="IPR008928">
    <property type="entry name" value="6-hairpin_glycosidase_sf"/>
</dbReference>
<keyword evidence="4" id="KW-1185">Reference proteome</keyword>
<dbReference type="Pfam" id="PF00723">
    <property type="entry name" value="Glyco_hydro_15"/>
    <property type="match status" value="1"/>
</dbReference>
<evidence type="ECO:0000259" key="1">
    <source>
        <dbReference type="Pfam" id="PF00723"/>
    </source>
</evidence>
<evidence type="ECO:0000259" key="2">
    <source>
        <dbReference type="Pfam" id="PF19291"/>
    </source>
</evidence>
<dbReference type="PANTHER" id="PTHR31616">
    <property type="entry name" value="TREHALASE"/>
    <property type="match status" value="1"/>
</dbReference>